<evidence type="ECO:0000313" key="2">
    <source>
        <dbReference type="Proteomes" id="UP000789860"/>
    </source>
</evidence>
<gene>
    <name evidence="1" type="ORF">SCALOS_LOCUS6835</name>
</gene>
<reference evidence="1" key="1">
    <citation type="submission" date="2021-06" db="EMBL/GenBank/DDBJ databases">
        <authorList>
            <person name="Kallberg Y."/>
            <person name="Tangrot J."/>
            <person name="Rosling A."/>
        </authorList>
    </citation>
    <scope>NUCLEOTIDE SEQUENCE</scope>
    <source>
        <strain evidence="1">AU212A</strain>
    </source>
</reference>
<accession>A0ACA9MLS3</accession>
<evidence type="ECO:0000313" key="1">
    <source>
        <dbReference type="EMBL" id="CAG8598357.1"/>
    </source>
</evidence>
<name>A0ACA9MLS3_9GLOM</name>
<protein>
    <submittedName>
        <fullName evidence="1">10741_t:CDS:1</fullName>
    </submittedName>
</protein>
<dbReference type="EMBL" id="CAJVPM010013987">
    <property type="protein sequence ID" value="CAG8598357.1"/>
    <property type="molecule type" value="Genomic_DNA"/>
</dbReference>
<feature type="non-terminal residue" evidence="1">
    <location>
        <position position="68"/>
    </location>
</feature>
<dbReference type="Proteomes" id="UP000789860">
    <property type="component" value="Unassembled WGS sequence"/>
</dbReference>
<sequence>MFSIFQNKPQPRKIIKISNNNNCNKRKRDITDDIIETLSKKYKNIDFFERENFSKLLNNSLKRQQIYD</sequence>
<proteinExistence type="predicted"/>
<comment type="caution">
    <text evidence="1">The sequence shown here is derived from an EMBL/GenBank/DDBJ whole genome shotgun (WGS) entry which is preliminary data.</text>
</comment>
<keyword evidence="2" id="KW-1185">Reference proteome</keyword>
<organism evidence="1 2">
    <name type="scientific">Scutellospora calospora</name>
    <dbReference type="NCBI Taxonomy" id="85575"/>
    <lineage>
        <taxon>Eukaryota</taxon>
        <taxon>Fungi</taxon>
        <taxon>Fungi incertae sedis</taxon>
        <taxon>Mucoromycota</taxon>
        <taxon>Glomeromycotina</taxon>
        <taxon>Glomeromycetes</taxon>
        <taxon>Diversisporales</taxon>
        <taxon>Gigasporaceae</taxon>
        <taxon>Scutellospora</taxon>
    </lineage>
</organism>